<dbReference type="AlphaFoldDB" id="A0A1E7F298"/>
<evidence type="ECO:0008006" key="3">
    <source>
        <dbReference type="Google" id="ProtNLM"/>
    </source>
</evidence>
<evidence type="ECO:0000313" key="1">
    <source>
        <dbReference type="EMBL" id="OEU11953.1"/>
    </source>
</evidence>
<dbReference type="InParanoid" id="A0A1E7F298"/>
<dbReference type="Proteomes" id="UP000095751">
    <property type="component" value="Unassembled WGS sequence"/>
</dbReference>
<reference evidence="1 2" key="1">
    <citation type="submission" date="2016-09" db="EMBL/GenBank/DDBJ databases">
        <title>Extensive genetic diversity and differential bi-allelic expression allows diatom success in the polar Southern Ocean.</title>
        <authorList>
            <consortium name="DOE Joint Genome Institute"/>
            <person name="Mock T."/>
            <person name="Otillar R.P."/>
            <person name="Strauss J."/>
            <person name="Dupont C."/>
            <person name="Frickenhaus S."/>
            <person name="Maumus F."/>
            <person name="Mcmullan M."/>
            <person name="Sanges R."/>
            <person name="Schmutz J."/>
            <person name="Toseland A."/>
            <person name="Valas R."/>
            <person name="Veluchamy A."/>
            <person name="Ward B.J."/>
            <person name="Allen A."/>
            <person name="Barry K."/>
            <person name="Falciatore A."/>
            <person name="Ferrante M."/>
            <person name="Fortunato A.E."/>
            <person name="Gloeckner G."/>
            <person name="Gruber A."/>
            <person name="Hipkin R."/>
            <person name="Janech M."/>
            <person name="Kroth P."/>
            <person name="Leese F."/>
            <person name="Lindquist E."/>
            <person name="Lyon B.R."/>
            <person name="Martin J."/>
            <person name="Mayer C."/>
            <person name="Parker M."/>
            <person name="Quesneville H."/>
            <person name="Raymond J."/>
            <person name="Uhlig C."/>
            <person name="Valentin K.U."/>
            <person name="Worden A.Z."/>
            <person name="Armbrust E.V."/>
            <person name="Bowler C."/>
            <person name="Green B."/>
            <person name="Moulton V."/>
            <person name="Van Oosterhout C."/>
            <person name="Grigoriev I."/>
        </authorList>
    </citation>
    <scope>NUCLEOTIDE SEQUENCE [LARGE SCALE GENOMIC DNA]</scope>
    <source>
        <strain evidence="1 2">CCMP1102</strain>
    </source>
</reference>
<sequence length="122" mass="13928">MCSVAVTTETNNEDDEDDVRIRKYQPSSRDLPSVQKLFADGMRFQNAGEWYIQQSLASDLSSIEKIYFVGRGTFLVMERIILTTGSWVTSVHQFYSSLGFTNMGNVEYQNSGIILTNFQMIF</sequence>
<organism evidence="1 2">
    <name type="scientific">Fragilariopsis cylindrus CCMP1102</name>
    <dbReference type="NCBI Taxonomy" id="635003"/>
    <lineage>
        <taxon>Eukaryota</taxon>
        <taxon>Sar</taxon>
        <taxon>Stramenopiles</taxon>
        <taxon>Ochrophyta</taxon>
        <taxon>Bacillariophyta</taxon>
        <taxon>Bacillariophyceae</taxon>
        <taxon>Bacillariophycidae</taxon>
        <taxon>Bacillariales</taxon>
        <taxon>Bacillariaceae</taxon>
        <taxon>Fragilariopsis</taxon>
    </lineage>
</organism>
<evidence type="ECO:0000313" key="2">
    <source>
        <dbReference type="Proteomes" id="UP000095751"/>
    </source>
</evidence>
<dbReference type="EMBL" id="KV784366">
    <property type="protein sequence ID" value="OEU11953.1"/>
    <property type="molecule type" value="Genomic_DNA"/>
</dbReference>
<gene>
    <name evidence="1" type="ORF">FRACYDRAFT_245077</name>
</gene>
<name>A0A1E7F298_9STRA</name>
<keyword evidence="2" id="KW-1185">Reference proteome</keyword>
<proteinExistence type="predicted"/>
<protein>
    <recommendedName>
        <fullName evidence="3">N-acetyltransferase domain-containing protein</fullName>
    </recommendedName>
</protein>
<dbReference type="KEGG" id="fcy:FRACYDRAFT_245077"/>
<accession>A0A1E7F298</accession>